<evidence type="ECO:0000256" key="1">
    <source>
        <dbReference type="SAM" id="MobiDB-lite"/>
    </source>
</evidence>
<dbReference type="AlphaFoldDB" id="A0A559KYJ3"/>
<evidence type="ECO:0000313" key="3">
    <source>
        <dbReference type="Proteomes" id="UP000320707"/>
    </source>
</evidence>
<feature type="compositionally biased region" description="Basic and acidic residues" evidence="1">
    <location>
        <begin position="363"/>
        <end position="387"/>
    </location>
</feature>
<gene>
    <name evidence="2" type="ORF">Focb16_v015667</name>
</gene>
<reference evidence="2 3" key="1">
    <citation type="journal article" date="2019" name="Microbiol. Resour. Announc.">
        <title>High-quality draft genome sequence of Fusarium oxysporum f. sp. cubense strain 160527, a causal agent of Panama disease.</title>
        <authorList>
            <person name="Asai S."/>
            <person name="Ayukawa Y."/>
            <person name="Gan P."/>
            <person name="Masuda S."/>
            <person name="Komatsu K."/>
            <person name="Shirasu K."/>
            <person name="Arie T."/>
        </authorList>
    </citation>
    <scope>NUCLEOTIDE SEQUENCE [LARGE SCALE GENOMIC DNA]</scope>
    <source>
        <strain evidence="2 3">160527</strain>
    </source>
</reference>
<protein>
    <submittedName>
        <fullName evidence="2">Uncharacterized protein</fullName>
    </submittedName>
</protein>
<sequence length="458" mass="51991">MGRHNWDKDHYEGVLKLLKLGTLKDFVFMEDFSLYCATDKKAEKAGSEALLSLIFGRLECALTRLVQKDSGIQATIKIGSNAIGYNFFGQKFNESGVGFWCVGGDGYSYTKGFQLPRNPWRNKICATISSCSKGKPRYSYFCAGDGNVLLDKRNVCPVVFDNATVKAFKLNHHGSSREFSGGEVLECLKLPRRLIVTPGHQYGHPCWDVLFQISKMYKQASRNDGDKLLYTTRLPYWVDESRLGKWSNRDVSINHERLMTIESTKASGHYTGLLSGNEPAKAFDIVIQNAPGQESRKAHWVEALKGSLMEEEDDEDESEDLDYIYEDALTDFLAEVVKSKGASYESIYDRVTEELKAAVNEGKQGKLDMKERKGKGKGDMEEEKPSKPVDEMMEDKYEVVTACVDMWNSIPEQKIREQVPQTAYYLLQMVSANDNELDGVIRAYEWPEIRDWQPIAHF</sequence>
<dbReference type="EMBL" id="SRMI01000008">
    <property type="protein sequence ID" value="TVY65243.1"/>
    <property type="molecule type" value="Genomic_DNA"/>
</dbReference>
<name>A0A559KYJ3_FUSOC</name>
<accession>A0A559KYJ3</accession>
<comment type="caution">
    <text evidence="2">The sequence shown here is derived from an EMBL/GenBank/DDBJ whole genome shotgun (WGS) entry which is preliminary data.</text>
</comment>
<organism evidence="2 3">
    <name type="scientific">Fusarium oxysporum f. sp. cubense</name>
    <dbReference type="NCBI Taxonomy" id="61366"/>
    <lineage>
        <taxon>Eukaryota</taxon>
        <taxon>Fungi</taxon>
        <taxon>Dikarya</taxon>
        <taxon>Ascomycota</taxon>
        <taxon>Pezizomycotina</taxon>
        <taxon>Sordariomycetes</taxon>
        <taxon>Hypocreomycetidae</taxon>
        <taxon>Hypocreales</taxon>
        <taxon>Nectriaceae</taxon>
        <taxon>Fusarium</taxon>
        <taxon>Fusarium oxysporum species complex</taxon>
    </lineage>
</organism>
<proteinExistence type="predicted"/>
<dbReference type="Proteomes" id="UP000320707">
    <property type="component" value="Unassembled WGS sequence"/>
</dbReference>
<feature type="region of interest" description="Disordered" evidence="1">
    <location>
        <begin position="362"/>
        <end position="387"/>
    </location>
</feature>
<evidence type="ECO:0000313" key="2">
    <source>
        <dbReference type="EMBL" id="TVY65243.1"/>
    </source>
</evidence>